<dbReference type="Gene3D" id="1.10.10.10">
    <property type="entry name" value="Winged helix-like DNA-binding domain superfamily/Winged helix DNA-binding domain"/>
    <property type="match status" value="1"/>
</dbReference>
<dbReference type="Pfam" id="PF00196">
    <property type="entry name" value="GerE"/>
    <property type="match status" value="1"/>
</dbReference>
<name>A0A917F7Q1_9HYPH</name>
<sequence>MKVDLGRLQIAMEGVLPAAMGVTGWTETLDQLQIATGAQGVNLMSAASSFPAIQYSSSISRSVEAYFAEGWAERDYRARAIPLFQTQRVIIDSDFMSGEDYNNEFFRFMGSHKLKYSALVGFGSGKQALSCSLHRHADAAPYSPEEALILNGLSERLTLAASFASAISDAKVEGLGEAFDRMKTGAIFFDRGGHVVRMNACAEALMGEDLNVSRGEIRARLPAETKQLHRQIRIAAGLAGDVTMADAVRLSRDGKRPLVIRFQQVSGFIRDFFARAKVMAIITDLEMPPQPDPRTIQQAFGLTPAEAVIALLLAQRKSVQEIAEVRAISQETARIHIKSIFRKLDVNRQAEVVSIIASLR</sequence>
<dbReference type="InterPro" id="IPR016032">
    <property type="entry name" value="Sig_transdc_resp-reg_C-effctor"/>
</dbReference>
<dbReference type="RefSeq" id="WP_188576493.1">
    <property type="nucleotide sequence ID" value="NZ_BMCT01000001.1"/>
</dbReference>
<feature type="domain" description="HTH luxR-type" evidence="1">
    <location>
        <begin position="295"/>
        <end position="360"/>
    </location>
</feature>
<protein>
    <recommendedName>
        <fullName evidence="1">HTH luxR-type domain-containing protein</fullName>
    </recommendedName>
</protein>
<dbReference type="PROSITE" id="PS50043">
    <property type="entry name" value="HTH_LUXR_2"/>
    <property type="match status" value="1"/>
</dbReference>
<dbReference type="SMART" id="SM00421">
    <property type="entry name" value="HTH_LUXR"/>
    <property type="match status" value="1"/>
</dbReference>
<dbReference type="AlphaFoldDB" id="A0A917F7Q1"/>
<gene>
    <name evidence="2" type="ORF">GCM10007301_13240</name>
</gene>
<dbReference type="EMBL" id="BMCT01000001">
    <property type="protein sequence ID" value="GGF55023.1"/>
    <property type="molecule type" value="Genomic_DNA"/>
</dbReference>
<evidence type="ECO:0000313" key="2">
    <source>
        <dbReference type="EMBL" id="GGF55023.1"/>
    </source>
</evidence>
<evidence type="ECO:0000259" key="1">
    <source>
        <dbReference type="PROSITE" id="PS50043"/>
    </source>
</evidence>
<organism evidence="2 3">
    <name type="scientific">Azorhizobium oxalatiphilum</name>
    <dbReference type="NCBI Taxonomy" id="980631"/>
    <lineage>
        <taxon>Bacteria</taxon>
        <taxon>Pseudomonadati</taxon>
        <taxon>Pseudomonadota</taxon>
        <taxon>Alphaproteobacteria</taxon>
        <taxon>Hyphomicrobiales</taxon>
        <taxon>Xanthobacteraceae</taxon>
        <taxon>Azorhizobium</taxon>
    </lineage>
</organism>
<dbReference type="GO" id="GO:0006355">
    <property type="term" value="P:regulation of DNA-templated transcription"/>
    <property type="evidence" value="ECO:0007669"/>
    <property type="project" value="InterPro"/>
</dbReference>
<dbReference type="GO" id="GO:0003677">
    <property type="term" value="F:DNA binding"/>
    <property type="evidence" value="ECO:0007669"/>
    <property type="project" value="InterPro"/>
</dbReference>
<accession>A0A917F7Q1</accession>
<evidence type="ECO:0000313" key="3">
    <source>
        <dbReference type="Proteomes" id="UP000606044"/>
    </source>
</evidence>
<reference evidence="2" key="2">
    <citation type="submission" date="2020-09" db="EMBL/GenBank/DDBJ databases">
        <authorList>
            <person name="Sun Q."/>
            <person name="Sedlacek I."/>
        </authorList>
    </citation>
    <scope>NUCLEOTIDE SEQUENCE</scope>
    <source>
        <strain evidence="2">CCM 7897</strain>
    </source>
</reference>
<keyword evidence="3" id="KW-1185">Reference proteome</keyword>
<dbReference type="InterPro" id="IPR036388">
    <property type="entry name" value="WH-like_DNA-bd_sf"/>
</dbReference>
<proteinExistence type="predicted"/>
<dbReference type="Proteomes" id="UP000606044">
    <property type="component" value="Unassembled WGS sequence"/>
</dbReference>
<dbReference type="InterPro" id="IPR000792">
    <property type="entry name" value="Tscrpt_reg_LuxR_C"/>
</dbReference>
<comment type="caution">
    <text evidence="2">The sequence shown here is derived from an EMBL/GenBank/DDBJ whole genome shotgun (WGS) entry which is preliminary data.</text>
</comment>
<reference evidence="2" key="1">
    <citation type="journal article" date="2014" name="Int. J. Syst. Evol. Microbiol.">
        <title>Complete genome sequence of Corynebacterium casei LMG S-19264T (=DSM 44701T), isolated from a smear-ripened cheese.</title>
        <authorList>
            <consortium name="US DOE Joint Genome Institute (JGI-PGF)"/>
            <person name="Walter F."/>
            <person name="Albersmeier A."/>
            <person name="Kalinowski J."/>
            <person name="Ruckert C."/>
        </authorList>
    </citation>
    <scope>NUCLEOTIDE SEQUENCE</scope>
    <source>
        <strain evidence="2">CCM 7897</strain>
    </source>
</reference>
<dbReference type="SUPFAM" id="SSF46894">
    <property type="entry name" value="C-terminal effector domain of the bipartite response regulators"/>
    <property type="match status" value="1"/>
</dbReference>